<dbReference type="STRING" id="76936.BN2458_PEG1225"/>
<dbReference type="InterPro" id="IPR021778">
    <property type="entry name" value="Se/S_carrier-like"/>
</dbReference>
<dbReference type="RefSeq" id="WP_034342257.1">
    <property type="nucleotide sequence ID" value="NZ_CAJTQN010000003.1"/>
</dbReference>
<feature type="domain" description="Putative Se/S carrier protein-like" evidence="1">
    <location>
        <begin position="10"/>
        <end position="58"/>
    </location>
</feature>
<reference evidence="5" key="2">
    <citation type="submission" date="2015-11" db="EMBL/GenBank/DDBJ databases">
        <authorList>
            <person name="Anvar S.Y."/>
        </authorList>
    </citation>
    <scope>NUCLEOTIDE SEQUENCE [LARGE SCALE GENOMIC DNA]</scope>
</reference>
<gene>
    <name evidence="2" type="ORF">BN2458_PEG1225</name>
    <name evidence="3" type="ORF">LS75_004785</name>
</gene>
<evidence type="ECO:0000313" key="5">
    <source>
        <dbReference type="Proteomes" id="UP000064525"/>
    </source>
</evidence>
<dbReference type="Pfam" id="PF11823">
    <property type="entry name" value="Se_S_carrier"/>
    <property type="match status" value="1"/>
</dbReference>
<protein>
    <submittedName>
        <fullName evidence="3">DUF3343 domain-containing protein</fullName>
    </submittedName>
    <submittedName>
        <fullName evidence="2">Predicted secreted protein</fullName>
    </submittedName>
</protein>
<evidence type="ECO:0000259" key="1">
    <source>
        <dbReference type="Pfam" id="PF11823"/>
    </source>
</evidence>
<dbReference type="EMBL" id="JRPF02000004">
    <property type="protein sequence ID" value="TLD78631.1"/>
    <property type="molecule type" value="Genomic_DNA"/>
</dbReference>
<dbReference type="GeneID" id="78151425"/>
<dbReference type="OrthoDB" id="5329905at2"/>
<reference evidence="3 4" key="1">
    <citation type="journal article" date="2014" name="Genome Announc.">
        <title>Draft genome sequences of eight enterohepatic helicobacter species isolated from both laboratory and wild rodents.</title>
        <authorList>
            <person name="Sheh A."/>
            <person name="Shen Z."/>
            <person name="Fox J.G."/>
        </authorList>
    </citation>
    <scope>NUCLEOTIDE SEQUENCE [LARGE SCALE GENOMIC DNA]</scope>
    <source>
        <strain evidence="3 4">MIT 98-6810</strain>
    </source>
</reference>
<evidence type="ECO:0000313" key="3">
    <source>
        <dbReference type="EMBL" id="TLD78631.1"/>
    </source>
</evidence>
<dbReference type="EMBL" id="LN907858">
    <property type="protein sequence ID" value="CUU40110.1"/>
    <property type="molecule type" value="Genomic_DNA"/>
</dbReference>
<proteinExistence type="predicted"/>
<sequence length="128" mass="14618">MLDSMPFQTYIIFENSSSAFATQRILSSPLFADFDFSLQLVPTPKEYSNNCTLSILLEWGRDCESYHNVDSKNMQNDSIQNVKIQNCEIDKSNIAGDNIKNKNFQGDFIKSISSLLAQKHIKHDIIHL</sequence>
<dbReference type="Gene3D" id="2.160.10.20">
    <property type="entry name" value="Insect antifreeze protein"/>
    <property type="match status" value="1"/>
</dbReference>
<dbReference type="Proteomes" id="UP000029925">
    <property type="component" value="Unassembled WGS sequence"/>
</dbReference>
<dbReference type="KEGG" id="hty:BN2458_PEG1225"/>
<accession>A0A099UE66</accession>
<evidence type="ECO:0000313" key="4">
    <source>
        <dbReference type="Proteomes" id="UP000029925"/>
    </source>
</evidence>
<reference evidence="2" key="3">
    <citation type="submission" date="2015-11" db="EMBL/GenBank/DDBJ databases">
        <authorList>
            <person name="Zhang Y."/>
            <person name="Guo Z."/>
        </authorList>
    </citation>
    <scope>NUCLEOTIDE SEQUENCE</scope>
    <source>
        <strain evidence="2">1</strain>
    </source>
</reference>
<keyword evidence="4" id="KW-1185">Reference proteome</keyword>
<organism evidence="2 5">
    <name type="scientific">Helicobacter typhlonius</name>
    <dbReference type="NCBI Taxonomy" id="76936"/>
    <lineage>
        <taxon>Bacteria</taxon>
        <taxon>Pseudomonadati</taxon>
        <taxon>Campylobacterota</taxon>
        <taxon>Epsilonproteobacteria</taxon>
        <taxon>Campylobacterales</taxon>
        <taxon>Helicobacteraceae</taxon>
        <taxon>Helicobacter</taxon>
    </lineage>
</organism>
<name>A0A099UE66_9HELI</name>
<dbReference type="AlphaFoldDB" id="A0A099UE66"/>
<evidence type="ECO:0000313" key="2">
    <source>
        <dbReference type="EMBL" id="CUU40110.1"/>
    </source>
</evidence>
<dbReference type="PATRIC" id="fig|76936.10.peg.1196"/>
<dbReference type="Proteomes" id="UP000064525">
    <property type="component" value="Chromosome I"/>
</dbReference>